<name>A0A645FQK4_9ZZZZ</name>
<evidence type="ECO:0008006" key="2">
    <source>
        <dbReference type="Google" id="ProtNLM"/>
    </source>
</evidence>
<proteinExistence type="predicted"/>
<reference evidence="1" key="1">
    <citation type="submission" date="2019-08" db="EMBL/GenBank/DDBJ databases">
        <authorList>
            <person name="Kucharzyk K."/>
            <person name="Murdoch R.W."/>
            <person name="Higgins S."/>
            <person name="Loffler F."/>
        </authorList>
    </citation>
    <scope>NUCLEOTIDE SEQUENCE</scope>
</reference>
<organism evidence="1">
    <name type="scientific">bioreactor metagenome</name>
    <dbReference type="NCBI Taxonomy" id="1076179"/>
    <lineage>
        <taxon>unclassified sequences</taxon>
        <taxon>metagenomes</taxon>
        <taxon>ecological metagenomes</taxon>
    </lineage>
</organism>
<dbReference type="AlphaFoldDB" id="A0A645FQK4"/>
<sequence>MVGRGLENLFANWQHITNLLVMVDVLLNEKLYKQGAKYFERIQSDEEYPNDINYLRGRIFFYAKEYAAAFDEFIKVISSTNEKKLLPEIKNRAFEYGVICCMACNENGLPGCDQERIKSLIIPLDNDEEKQILLYFLEKTEVTFENNSKGIIYQILSEILAVSEFDLFKQSLEVLNVINSKEVLLDLAEIYYKNGYKELAIKNILRSVKELDVINANAVQILSKEFLVPQP</sequence>
<accession>A0A645FQK4</accession>
<comment type="caution">
    <text evidence="1">The sequence shown here is derived from an EMBL/GenBank/DDBJ whole genome shotgun (WGS) entry which is preliminary data.</text>
</comment>
<gene>
    <name evidence="1" type="ORF">SDC9_164050</name>
</gene>
<dbReference type="EMBL" id="VSSQ01063703">
    <property type="protein sequence ID" value="MPN16705.1"/>
    <property type="molecule type" value="Genomic_DNA"/>
</dbReference>
<evidence type="ECO:0000313" key="1">
    <source>
        <dbReference type="EMBL" id="MPN16705.1"/>
    </source>
</evidence>
<protein>
    <recommendedName>
        <fullName evidence="2">Tetratricopeptide repeat protein</fullName>
    </recommendedName>
</protein>